<dbReference type="Proteomes" id="UP000095283">
    <property type="component" value="Unplaced"/>
</dbReference>
<evidence type="ECO:0000256" key="2">
    <source>
        <dbReference type="ARBA" id="ARBA00022833"/>
    </source>
</evidence>
<evidence type="ECO:0000256" key="4">
    <source>
        <dbReference type="SAM" id="Phobius"/>
    </source>
</evidence>
<protein>
    <submittedName>
        <fullName evidence="7">LIM zinc-binding domain-containing protein</fullName>
    </submittedName>
</protein>
<evidence type="ECO:0000256" key="1">
    <source>
        <dbReference type="ARBA" id="ARBA00022723"/>
    </source>
</evidence>
<sequence length="96" mass="11509">MNKIFYQFNCRKYRRTCDKCRILLETDDVVMRARDAVFHVHCFSCFILVLYPHILLFLVHYDTPLIPRGDETLLSMKRKEDSDEHDGEISYSLSFE</sequence>
<keyword evidence="1" id="KW-0479">Metal-binding</keyword>
<dbReference type="SUPFAM" id="SSF57716">
    <property type="entry name" value="Glucocorticoid receptor-like (DNA-binding domain)"/>
    <property type="match status" value="1"/>
</dbReference>
<evidence type="ECO:0000256" key="3">
    <source>
        <dbReference type="ARBA" id="ARBA00023038"/>
    </source>
</evidence>
<proteinExistence type="predicted"/>
<dbReference type="WBParaSite" id="Hba_08110">
    <property type="protein sequence ID" value="Hba_08110"/>
    <property type="gene ID" value="Hba_08110"/>
</dbReference>
<accession>A0A1I7WSF3</accession>
<name>A0A1I7WSF3_HETBA</name>
<evidence type="ECO:0000259" key="5">
    <source>
        <dbReference type="Pfam" id="PF00412"/>
    </source>
</evidence>
<dbReference type="Gene3D" id="2.10.110.10">
    <property type="entry name" value="Cysteine Rich Protein"/>
    <property type="match status" value="1"/>
</dbReference>
<keyword evidence="4" id="KW-0812">Transmembrane</keyword>
<keyword evidence="6" id="KW-1185">Reference proteome</keyword>
<evidence type="ECO:0000313" key="6">
    <source>
        <dbReference type="Proteomes" id="UP000095283"/>
    </source>
</evidence>
<dbReference type="InterPro" id="IPR001781">
    <property type="entry name" value="Znf_LIM"/>
</dbReference>
<dbReference type="GO" id="GO:0046872">
    <property type="term" value="F:metal ion binding"/>
    <property type="evidence" value="ECO:0007669"/>
    <property type="project" value="UniProtKB-KW"/>
</dbReference>
<reference evidence="7" key="1">
    <citation type="submission" date="2016-11" db="UniProtKB">
        <authorList>
            <consortium name="WormBaseParasite"/>
        </authorList>
    </citation>
    <scope>IDENTIFICATION</scope>
</reference>
<dbReference type="AlphaFoldDB" id="A0A1I7WSF3"/>
<keyword evidence="2" id="KW-0862">Zinc</keyword>
<dbReference type="Pfam" id="PF00412">
    <property type="entry name" value="LIM"/>
    <property type="match status" value="1"/>
</dbReference>
<feature type="transmembrane region" description="Helical" evidence="4">
    <location>
        <begin position="36"/>
        <end position="59"/>
    </location>
</feature>
<keyword evidence="4" id="KW-0472">Membrane</keyword>
<keyword evidence="3" id="KW-0440">LIM domain</keyword>
<feature type="domain" description="LIM zinc-binding" evidence="5">
    <location>
        <begin position="17"/>
        <end position="46"/>
    </location>
</feature>
<evidence type="ECO:0000313" key="7">
    <source>
        <dbReference type="WBParaSite" id="Hba_08110"/>
    </source>
</evidence>
<keyword evidence="4" id="KW-1133">Transmembrane helix</keyword>
<organism evidence="6 7">
    <name type="scientific">Heterorhabditis bacteriophora</name>
    <name type="common">Entomopathogenic nematode worm</name>
    <dbReference type="NCBI Taxonomy" id="37862"/>
    <lineage>
        <taxon>Eukaryota</taxon>
        <taxon>Metazoa</taxon>
        <taxon>Ecdysozoa</taxon>
        <taxon>Nematoda</taxon>
        <taxon>Chromadorea</taxon>
        <taxon>Rhabditida</taxon>
        <taxon>Rhabditina</taxon>
        <taxon>Rhabditomorpha</taxon>
        <taxon>Strongyloidea</taxon>
        <taxon>Heterorhabditidae</taxon>
        <taxon>Heterorhabditis</taxon>
    </lineage>
</organism>